<feature type="region of interest" description="Disordered" evidence="14">
    <location>
        <begin position="1"/>
        <end position="121"/>
    </location>
</feature>
<evidence type="ECO:0000256" key="7">
    <source>
        <dbReference type="ARBA" id="ARBA00023155"/>
    </source>
</evidence>
<dbReference type="InterPro" id="IPR009057">
    <property type="entry name" value="Homeodomain-like_sf"/>
</dbReference>
<keyword evidence="6 12" id="KW-0238">DNA-binding</keyword>
<proteinExistence type="inferred from homology"/>
<dbReference type="PANTHER" id="PTHR46110">
    <property type="entry name" value="HOMEOBOX PROTEIN HMX"/>
    <property type="match status" value="1"/>
</dbReference>
<dbReference type="InterPro" id="IPR017970">
    <property type="entry name" value="Homeobox_CS"/>
</dbReference>
<dbReference type="AlphaFoldDB" id="A0A9D2Z258"/>
<dbReference type="PRINTS" id="PR00024">
    <property type="entry name" value="HOMEOBOX"/>
</dbReference>
<dbReference type="GO" id="GO:0000977">
    <property type="term" value="F:RNA polymerase II transcription regulatory region sequence-specific DNA binding"/>
    <property type="evidence" value="ECO:0007669"/>
    <property type="project" value="TreeGrafter"/>
</dbReference>
<comment type="caution">
    <text evidence="16">The sequence shown here is derived from an EMBL/GenBank/DDBJ whole genome shotgun (WGS) entry which is preliminary data.</text>
</comment>
<evidence type="ECO:0000256" key="8">
    <source>
        <dbReference type="ARBA" id="ARBA00023163"/>
    </source>
</evidence>
<dbReference type="OrthoDB" id="6159439at2759"/>
<dbReference type="InterPro" id="IPR051300">
    <property type="entry name" value="HMX_Homeobox_TF"/>
</dbReference>
<comment type="subcellular location">
    <subcellularLocation>
        <location evidence="1 12 13">Nucleus</location>
    </subcellularLocation>
</comment>
<dbReference type="GO" id="GO:0007399">
    <property type="term" value="P:nervous system development"/>
    <property type="evidence" value="ECO:0007669"/>
    <property type="project" value="UniProtKB-KW"/>
</dbReference>
<evidence type="ECO:0000313" key="16">
    <source>
        <dbReference type="EMBL" id="KAF7230297.1"/>
    </source>
</evidence>
<dbReference type="KEGG" id="nfu:107377378"/>
<evidence type="ECO:0000256" key="3">
    <source>
        <dbReference type="ARBA" id="ARBA00022782"/>
    </source>
</evidence>
<dbReference type="GO" id="GO:0045892">
    <property type="term" value="P:negative regulation of DNA-templated transcription"/>
    <property type="evidence" value="ECO:0007669"/>
    <property type="project" value="TreeGrafter"/>
</dbReference>
<keyword evidence="5" id="KW-0805">Transcription regulation</keyword>
<dbReference type="PROSITE" id="PS00027">
    <property type="entry name" value="HOMEOBOX_1"/>
    <property type="match status" value="1"/>
</dbReference>
<evidence type="ECO:0000256" key="2">
    <source>
        <dbReference type="ARBA" id="ARBA00022473"/>
    </source>
</evidence>
<evidence type="ECO:0000256" key="9">
    <source>
        <dbReference type="ARBA" id="ARBA00023242"/>
    </source>
</evidence>
<dbReference type="GO" id="GO:0030154">
    <property type="term" value="P:cell differentiation"/>
    <property type="evidence" value="ECO:0007669"/>
    <property type="project" value="UniProtKB-KW"/>
</dbReference>
<dbReference type="CDD" id="cd00086">
    <property type="entry name" value="homeodomain"/>
    <property type="match status" value="1"/>
</dbReference>
<keyword evidence="8" id="KW-0804">Transcription</keyword>
<dbReference type="PANTHER" id="PTHR46110:SF1">
    <property type="entry name" value="HOMEOBOX PROTEIN HMX1"/>
    <property type="match status" value="1"/>
</dbReference>
<dbReference type="SMART" id="SM00389">
    <property type="entry name" value="HOX"/>
    <property type="match status" value="1"/>
</dbReference>
<organism evidence="16 17">
    <name type="scientific">Nothobranchius furzeri</name>
    <name type="common">Turquoise killifish</name>
    <dbReference type="NCBI Taxonomy" id="105023"/>
    <lineage>
        <taxon>Eukaryota</taxon>
        <taxon>Metazoa</taxon>
        <taxon>Chordata</taxon>
        <taxon>Craniata</taxon>
        <taxon>Vertebrata</taxon>
        <taxon>Euteleostomi</taxon>
        <taxon>Actinopterygii</taxon>
        <taxon>Neopterygii</taxon>
        <taxon>Teleostei</taxon>
        <taxon>Neoteleostei</taxon>
        <taxon>Acanthomorphata</taxon>
        <taxon>Ovalentaria</taxon>
        <taxon>Atherinomorphae</taxon>
        <taxon>Cyprinodontiformes</taxon>
        <taxon>Nothobranchiidae</taxon>
        <taxon>Nothobranchius</taxon>
    </lineage>
</organism>
<keyword evidence="2" id="KW-0217">Developmental protein</keyword>
<comment type="function">
    <text evidence="11">Transcription factor involved in specification of neuronal cell types and which is required for inner ear and hypothalamus development. Binds to the 5'-CAAGTG-3' core sequence.</text>
</comment>
<keyword evidence="4" id="KW-0524">Neurogenesis</keyword>
<dbReference type="GO" id="GO:0005634">
    <property type="term" value="C:nucleus"/>
    <property type="evidence" value="ECO:0007669"/>
    <property type="project" value="UniProtKB-SubCell"/>
</dbReference>
<keyword evidence="3" id="KW-0221">Differentiation</keyword>
<comment type="similarity">
    <text evidence="10">Belongs to the HMX homeobox family.</text>
</comment>
<dbReference type="Gene3D" id="1.10.10.60">
    <property type="entry name" value="Homeodomain-like"/>
    <property type="match status" value="1"/>
</dbReference>
<evidence type="ECO:0000256" key="4">
    <source>
        <dbReference type="ARBA" id="ARBA00022902"/>
    </source>
</evidence>
<evidence type="ECO:0000256" key="11">
    <source>
        <dbReference type="ARBA" id="ARBA00053510"/>
    </source>
</evidence>
<evidence type="ECO:0000256" key="6">
    <source>
        <dbReference type="ARBA" id="ARBA00023125"/>
    </source>
</evidence>
<dbReference type="InterPro" id="IPR020479">
    <property type="entry name" value="HD_metazoa"/>
</dbReference>
<protein>
    <submittedName>
        <fullName evidence="16">Homeobox protein HMX1-like</fullName>
    </submittedName>
</protein>
<dbReference type="Pfam" id="PF00046">
    <property type="entry name" value="Homeodomain"/>
    <property type="match status" value="1"/>
</dbReference>
<feature type="DNA-binding region" description="Homeobox" evidence="12">
    <location>
        <begin position="134"/>
        <end position="193"/>
    </location>
</feature>
<keyword evidence="9 12" id="KW-0539">Nucleus</keyword>
<dbReference type="EMBL" id="JAAVVJ010000001">
    <property type="protein sequence ID" value="KAF7230297.1"/>
    <property type="molecule type" value="Genomic_DNA"/>
</dbReference>
<feature type="compositionally biased region" description="Polar residues" evidence="14">
    <location>
        <begin position="67"/>
        <end position="81"/>
    </location>
</feature>
<evidence type="ECO:0000313" key="17">
    <source>
        <dbReference type="Proteomes" id="UP000822369"/>
    </source>
</evidence>
<evidence type="ECO:0000256" key="5">
    <source>
        <dbReference type="ARBA" id="ARBA00023015"/>
    </source>
</evidence>
<dbReference type="InterPro" id="IPR001356">
    <property type="entry name" value="HD"/>
</dbReference>
<gene>
    <name evidence="16" type="ORF">G4P62_004095</name>
</gene>
<sequence>MMRRRRKMLDDKEPKLRASLRGSSFFIENLLRASGGDSSSADDEGENPGGCDGSEPTETGILRKSWTAPNAENGESTSSHGSSDEPPASAYARDSPGLPGQPGEDGDREETGRSSCVSAEDSCETGEAQVVRKKKKTRTVFSRTQVFQLESTFDLKHYLSSSERARLAAALQLTETQVKIWFQNRRNKWKRQISADMEAASVLVPYVVRRAPVQYHEDAGPSQTLSSLPHMSSPVLTLSDAVPHPLIHHFIHPVPITTPQMSGLV</sequence>
<feature type="domain" description="Homeobox" evidence="15">
    <location>
        <begin position="132"/>
        <end position="192"/>
    </location>
</feature>
<dbReference type="GO" id="GO:0000981">
    <property type="term" value="F:DNA-binding transcription factor activity, RNA polymerase II-specific"/>
    <property type="evidence" value="ECO:0007669"/>
    <property type="project" value="InterPro"/>
</dbReference>
<dbReference type="FunFam" id="1.10.10.60:FF:000053">
    <property type="entry name" value="H6 family homeobox 2"/>
    <property type="match status" value="1"/>
</dbReference>
<evidence type="ECO:0000256" key="12">
    <source>
        <dbReference type="PROSITE-ProRule" id="PRU00108"/>
    </source>
</evidence>
<keyword evidence="7 12" id="KW-0371">Homeobox</keyword>
<dbReference type="OMA" id="FECEDDI"/>
<evidence type="ECO:0000256" key="14">
    <source>
        <dbReference type="SAM" id="MobiDB-lite"/>
    </source>
</evidence>
<dbReference type="SUPFAM" id="SSF46689">
    <property type="entry name" value="Homeodomain-like"/>
    <property type="match status" value="1"/>
</dbReference>
<dbReference type="PROSITE" id="PS50071">
    <property type="entry name" value="HOMEOBOX_2"/>
    <property type="match status" value="1"/>
</dbReference>
<evidence type="ECO:0000256" key="10">
    <source>
        <dbReference type="ARBA" id="ARBA00038165"/>
    </source>
</evidence>
<evidence type="ECO:0000256" key="13">
    <source>
        <dbReference type="RuleBase" id="RU000682"/>
    </source>
</evidence>
<evidence type="ECO:0000256" key="1">
    <source>
        <dbReference type="ARBA" id="ARBA00004123"/>
    </source>
</evidence>
<name>A0A9D2Z258_NOTFU</name>
<evidence type="ECO:0000259" key="15">
    <source>
        <dbReference type="PROSITE" id="PS50071"/>
    </source>
</evidence>
<reference evidence="16" key="1">
    <citation type="submission" date="2020-03" db="EMBL/GenBank/DDBJ databases">
        <title>Intra-Species Differences in Population Size shape Life History and Genome Evolution.</title>
        <authorList>
            <person name="Willemsen D."/>
            <person name="Cui R."/>
            <person name="Valenzano D.R."/>
        </authorList>
    </citation>
    <scope>NUCLEOTIDE SEQUENCE</scope>
    <source>
        <strain evidence="16">GRZ</strain>
        <tissue evidence="16">Whole</tissue>
    </source>
</reference>
<dbReference type="Proteomes" id="UP000822369">
    <property type="component" value="Chromosome 1"/>
</dbReference>
<accession>A0A9D2Z258</accession>